<dbReference type="GO" id="GO:0016020">
    <property type="term" value="C:membrane"/>
    <property type="evidence" value="ECO:0007669"/>
    <property type="project" value="UniProtKB-SubCell"/>
</dbReference>
<feature type="transmembrane region" description="Helical" evidence="5">
    <location>
        <begin position="7"/>
        <end position="26"/>
    </location>
</feature>
<organism evidence="6 7">
    <name type="scientific">Fulvitalea axinellae</name>
    <dbReference type="NCBI Taxonomy" id="1182444"/>
    <lineage>
        <taxon>Bacteria</taxon>
        <taxon>Pseudomonadati</taxon>
        <taxon>Bacteroidota</taxon>
        <taxon>Cytophagia</taxon>
        <taxon>Cytophagales</taxon>
        <taxon>Persicobacteraceae</taxon>
        <taxon>Fulvitalea</taxon>
    </lineage>
</organism>
<reference evidence="6 7" key="1">
    <citation type="submission" date="2021-12" db="EMBL/GenBank/DDBJ databases">
        <title>Genome sequencing of bacteria with rrn-lacking chromosome and rrn-plasmid.</title>
        <authorList>
            <person name="Anda M."/>
            <person name="Iwasaki W."/>
        </authorList>
    </citation>
    <scope>NUCLEOTIDE SEQUENCE [LARGE SCALE GENOMIC DNA]</scope>
    <source>
        <strain evidence="6 7">DSM 100852</strain>
        <plasmid evidence="6 7">pFA4</plasmid>
    </source>
</reference>
<feature type="transmembrane region" description="Helical" evidence="5">
    <location>
        <begin position="46"/>
        <end position="63"/>
    </location>
</feature>
<accession>A0AAU9D947</accession>
<sequence length="120" mass="13312">MKAFKIIFWISTLALSALMLFSAYMYFTDYEMVAKLFVKFGYPSAIVYPLAVAKILGVVAVISRKSNLLKNLAYLGFFIDLVLAIIAHVQVQDGQQSGAIMGLVLVLVSYFSERKAFAKA</sequence>
<evidence type="ECO:0000256" key="2">
    <source>
        <dbReference type="ARBA" id="ARBA00022692"/>
    </source>
</evidence>
<keyword evidence="2 5" id="KW-0812">Transmembrane</keyword>
<feature type="transmembrane region" description="Helical" evidence="5">
    <location>
        <begin position="72"/>
        <end position="89"/>
    </location>
</feature>
<dbReference type="AlphaFoldDB" id="A0AAU9D947"/>
<keyword evidence="6" id="KW-0614">Plasmid</keyword>
<name>A0AAU9D947_9BACT</name>
<keyword evidence="4 5" id="KW-0472">Membrane</keyword>
<keyword evidence="3 5" id="KW-1133">Transmembrane helix</keyword>
<dbReference type="Proteomes" id="UP001348817">
    <property type="component" value="Plasmid pFA4"/>
</dbReference>
<dbReference type="KEGG" id="fax:FUAX_49200"/>
<evidence type="ECO:0000256" key="4">
    <source>
        <dbReference type="ARBA" id="ARBA00023136"/>
    </source>
</evidence>
<proteinExistence type="predicted"/>
<dbReference type="InterPro" id="IPR032808">
    <property type="entry name" value="DoxX"/>
</dbReference>
<gene>
    <name evidence="6" type="ORF">FUAX_49200</name>
</gene>
<feature type="transmembrane region" description="Helical" evidence="5">
    <location>
        <begin position="95"/>
        <end position="112"/>
    </location>
</feature>
<protein>
    <recommendedName>
        <fullName evidence="8">DoxX family protein</fullName>
    </recommendedName>
</protein>
<evidence type="ECO:0000313" key="7">
    <source>
        <dbReference type="Proteomes" id="UP001348817"/>
    </source>
</evidence>
<keyword evidence="7" id="KW-1185">Reference proteome</keyword>
<evidence type="ECO:0008006" key="8">
    <source>
        <dbReference type="Google" id="ProtNLM"/>
    </source>
</evidence>
<geneLocation type="plasmid" evidence="6 7">
    <name>pFA4</name>
</geneLocation>
<dbReference type="Pfam" id="PF13564">
    <property type="entry name" value="DoxX_2"/>
    <property type="match status" value="1"/>
</dbReference>
<evidence type="ECO:0000256" key="3">
    <source>
        <dbReference type="ARBA" id="ARBA00022989"/>
    </source>
</evidence>
<evidence type="ECO:0000313" key="6">
    <source>
        <dbReference type="EMBL" id="BDD12488.1"/>
    </source>
</evidence>
<evidence type="ECO:0000256" key="1">
    <source>
        <dbReference type="ARBA" id="ARBA00004141"/>
    </source>
</evidence>
<dbReference type="EMBL" id="AP025318">
    <property type="protein sequence ID" value="BDD12488.1"/>
    <property type="molecule type" value="Genomic_DNA"/>
</dbReference>
<evidence type="ECO:0000256" key="5">
    <source>
        <dbReference type="SAM" id="Phobius"/>
    </source>
</evidence>
<comment type="subcellular location">
    <subcellularLocation>
        <location evidence="1">Membrane</location>
        <topology evidence="1">Multi-pass membrane protein</topology>
    </subcellularLocation>
</comment>
<dbReference type="RefSeq" id="WP_338395622.1">
    <property type="nucleotide sequence ID" value="NZ_AP025318.1"/>
</dbReference>